<sequence length="78" mass="9050">WLYLFIKGETRRLRIDITAPSVTIFLGHSPQKWHVTLPRVLPKLCNSSNNLRNLQKKMPELNDTAGIQAQDFRTQGYL</sequence>
<protein>
    <submittedName>
        <fullName evidence="1">Uncharacterized protein</fullName>
    </submittedName>
</protein>
<organism evidence="1">
    <name type="scientific">Arion vulgaris</name>
    <dbReference type="NCBI Taxonomy" id="1028688"/>
    <lineage>
        <taxon>Eukaryota</taxon>
        <taxon>Metazoa</taxon>
        <taxon>Spiralia</taxon>
        <taxon>Lophotrochozoa</taxon>
        <taxon>Mollusca</taxon>
        <taxon>Gastropoda</taxon>
        <taxon>Heterobranchia</taxon>
        <taxon>Euthyneura</taxon>
        <taxon>Panpulmonata</taxon>
        <taxon>Eupulmonata</taxon>
        <taxon>Stylommatophora</taxon>
        <taxon>Helicina</taxon>
        <taxon>Arionoidea</taxon>
        <taxon>Arionidae</taxon>
        <taxon>Arion</taxon>
    </lineage>
</organism>
<reference evidence="1" key="1">
    <citation type="submission" date="2014-12" db="EMBL/GenBank/DDBJ databases">
        <title>Insight into the proteome of Arion vulgaris.</title>
        <authorList>
            <person name="Aradska J."/>
            <person name="Bulat T."/>
            <person name="Smidak R."/>
            <person name="Sarate P."/>
            <person name="Gangsoo J."/>
            <person name="Sialana F."/>
            <person name="Bilban M."/>
            <person name="Lubec G."/>
        </authorList>
    </citation>
    <scope>NUCLEOTIDE SEQUENCE</scope>
    <source>
        <tissue evidence="1">Skin</tissue>
    </source>
</reference>
<dbReference type="EMBL" id="HACG01003334">
    <property type="protein sequence ID" value="CEK50199.1"/>
    <property type="molecule type" value="Transcribed_RNA"/>
</dbReference>
<evidence type="ECO:0000313" key="1">
    <source>
        <dbReference type="EMBL" id="CEK50199.1"/>
    </source>
</evidence>
<name>A0A0B6Y228_9EUPU</name>
<gene>
    <name evidence="1" type="primary">ORF10118</name>
</gene>
<dbReference type="AlphaFoldDB" id="A0A0B6Y228"/>
<accession>A0A0B6Y228</accession>
<proteinExistence type="predicted"/>
<feature type="non-terminal residue" evidence="1">
    <location>
        <position position="1"/>
    </location>
</feature>